<dbReference type="PANTHER" id="PTHR43498:SF1">
    <property type="entry name" value="COB--COM HETERODISULFIDE REDUCTASE IRON-SULFUR SUBUNIT A"/>
    <property type="match status" value="1"/>
</dbReference>
<gene>
    <name evidence="7" type="ORF">TPR58_01420</name>
</gene>
<proteinExistence type="predicted"/>
<dbReference type="PANTHER" id="PTHR43498">
    <property type="entry name" value="FERREDOXIN:COB-COM HETERODISULFIDE REDUCTASE SUBUNIT A"/>
    <property type="match status" value="1"/>
</dbReference>
<dbReference type="InterPro" id="IPR036188">
    <property type="entry name" value="FAD/NAD-bd_sf"/>
</dbReference>
<evidence type="ECO:0000256" key="3">
    <source>
        <dbReference type="ARBA" id="ARBA00023002"/>
    </source>
</evidence>
<comment type="caution">
    <text evidence="7">The sequence shown here is derived from an EMBL/GenBank/DDBJ whole genome shotgun (WGS) entry which is preliminary data.</text>
</comment>
<name>A0ABV0B2I1_9SPHN</name>
<evidence type="ECO:0000256" key="4">
    <source>
        <dbReference type="ARBA" id="ARBA00023004"/>
    </source>
</evidence>
<dbReference type="Proteomes" id="UP001427805">
    <property type="component" value="Unassembled WGS sequence"/>
</dbReference>
<dbReference type="Gene3D" id="3.50.50.60">
    <property type="entry name" value="FAD/NAD(P)-binding domain"/>
    <property type="match status" value="1"/>
</dbReference>
<evidence type="ECO:0000256" key="6">
    <source>
        <dbReference type="SAM" id="SignalP"/>
    </source>
</evidence>
<keyword evidence="6" id="KW-0732">Signal</keyword>
<keyword evidence="4" id="KW-0408">Iron</keyword>
<protein>
    <submittedName>
        <fullName evidence="7">FAD-dependent oxidoreductase</fullName>
    </submittedName>
</protein>
<accession>A0ABV0B2I1</accession>
<feature type="signal peptide" evidence="6">
    <location>
        <begin position="1"/>
        <end position="23"/>
    </location>
</feature>
<dbReference type="InterPro" id="IPR039650">
    <property type="entry name" value="HdrA-like"/>
</dbReference>
<dbReference type="PROSITE" id="PS51257">
    <property type="entry name" value="PROKAR_LIPOPROTEIN"/>
    <property type="match status" value="1"/>
</dbReference>
<keyword evidence="5" id="KW-0411">Iron-sulfur</keyword>
<reference evidence="7 8" key="1">
    <citation type="submission" date="2024-05" db="EMBL/GenBank/DDBJ databases">
        <title>Sphingomonas sp. HF-S3 16S ribosomal RNA gene Genome sequencing and assembly.</title>
        <authorList>
            <person name="Lee H."/>
        </authorList>
    </citation>
    <scope>NUCLEOTIDE SEQUENCE [LARGE SCALE GENOMIC DNA]</scope>
    <source>
        <strain evidence="7 8">HF-S3</strain>
    </source>
</reference>
<dbReference type="SUPFAM" id="SSF51905">
    <property type="entry name" value="FAD/NAD(P)-binding domain"/>
    <property type="match status" value="1"/>
</dbReference>
<keyword evidence="8" id="KW-1185">Reference proteome</keyword>
<keyword evidence="3" id="KW-0560">Oxidoreductase</keyword>
<feature type="chain" id="PRO_5047103693" evidence="6">
    <location>
        <begin position="24"/>
        <end position="572"/>
    </location>
</feature>
<organism evidence="7 8">
    <name type="scientific">Sphingomonas rustica</name>
    <dbReference type="NCBI Taxonomy" id="3103142"/>
    <lineage>
        <taxon>Bacteria</taxon>
        <taxon>Pseudomonadati</taxon>
        <taxon>Pseudomonadota</taxon>
        <taxon>Alphaproteobacteria</taxon>
        <taxon>Sphingomonadales</taxon>
        <taxon>Sphingomonadaceae</taxon>
        <taxon>Sphingomonas</taxon>
    </lineage>
</organism>
<evidence type="ECO:0000313" key="7">
    <source>
        <dbReference type="EMBL" id="MEN3745809.1"/>
    </source>
</evidence>
<keyword evidence="1" id="KW-0004">4Fe-4S</keyword>
<evidence type="ECO:0000313" key="8">
    <source>
        <dbReference type="Proteomes" id="UP001427805"/>
    </source>
</evidence>
<evidence type="ECO:0000256" key="2">
    <source>
        <dbReference type="ARBA" id="ARBA00022723"/>
    </source>
</evidence>
<evidence type="ECO:0000256" key="1">
    <source>
        <dbReference type="ARBA" id="ARBA00022485"/>
    </source>
</evidence>
<dbReference type="RefSeq" id="WP_346244814.1">
    <property type="nucleotide sequence ID" value="NZ_JBDIZK010000001.1"/>
</dbReference>
<keyword evidence="2" id="KW-0479">Metal-binding</keyword>
<evidence type="ECO:0000256" key="5">
    <source>
        <dbReference type="ARBA" id="ARBA00023014"/>
    </source>
</evidence>
<sequence length="572" mass="62424">MISRNRIARWRHLLPMAALTALAAGGCATTPAPQHSAAGTATAEASQSDLVVYGCTSAGVIAAISAREHGKSVTLICQRNYVGGLTTNGLGYSDTGNHGVIGGLSLEFYKRLKQHYDQASAWKHESDRAREQPRYVADGAQWLFEPSAAQAVFDGWLTAAGVTPLYDRPLDRSAGSVEKAGNRIVSIRTLDGARHRGAMFIDATYEGDLMAAAGISYTTGRESNATYGETLNGVQVAKTTSHQFKADVDPYRTPGRPESGLLAYVTNERPGPDGSADKKIQAYTYRLCMTDVASNRVPLAPPAGYDAADYQLLARYLAAGFNEVFRKFDRVPNGKTDVNNWGAFSFDAIGLNHDYPEASYAAREAILAKHVSYQKGLLWFLATDPQVPQSVRTEMNRWGLCKDEFVQNGNWPREIYVREGRRMVSDFVMAEPHLRAAKRTPDPIGMGSYAMDSHNVQRFVDDRGFARNEGNIEVSPGDAYPISYRAIVPKRAQAENLLVPVALSASHIAYGSIRMEPVFMILGQSAATAAALAIDAKVPVQDIDYAALRADLIARGQILEKPAREVERRLEN</sequence>
<dbReference type="EMBL" id="JBDIZK010000001">
    <property type="protein sequence ID" value="MEN3745809.1"/>
    <property type="molecule type" value="Genomic_DNA"/>
</dbReference>
<dbReference type="Pfam" id="PF12831">
    <property type="entry name" value="FAD_oxidored"/>
    <property type="match status" value="1"/>
</dbReference>